<dbReference type="InterPro" id="IPR057736">
    <property type="entry name" value="SAF_PseI/NeuA/NeuB"/>
</dbReference>
<accession>A0A1I1HLG7</accession>
<dbReference type="STRING" id="1123010.SAMN02745724_01242"/>
<dbReference type="InterPro" id="IPR013132">
    <property type="entry name" value="PseI/NeuA/B-like_N"/>
</dbReference>
<reference evidence="2 3" key="1">
    <citation type="submission" date="2016-10" db="EMBL/GenBank/DDBJ databases">
        <authorList>
            <person name="de Groot N.N."/>
        </authorList>
    </citation>
    <scope>NUCLEOTIDE SEQUENCE [LARGE SCALE GENOMIC DNA]</scope>
    <source>
        <strain evidence="2 3">DSM 6059</strain>
    </source>
</reference>
<dbReference type="AlphaFoldDB" id="A0A1I1HLG7"/>
<dbReference type="PROSITE" id="PS50844">
    <property type="entry name" value="AFP_LIKE"/>
    <property type="match status" value="1"/>
</dbReference>
<sequence>MNHFVEIAGKKIGKAFAPYIVAELSANHCGSLDTALKAIEIAKESGADAIKLQTYTADSMTINCDKSDFKIKGGLWHGYSLHELYEKAHTPLEWHQALFNKAKEVGITLFSTAFDESAVDFLVKLDTPAFKIASFELTDLSLIKYIAKTGKPMIMSTGMANLSEIEEAVCTAKKSGCEDIILLHCISSYPAPIDQSNLKTLNDLSKRFGLVVGLSDHSLSNNVSVAAVALGASFVEKHFILNKDNNSPDSDFSIEPEDLKNLCLSTKEAWQALGQINYKQTAAELDNVKFRRSIYFVADVKSGEYITKQHIRRIRPGFGLAPKYFEQLIGRKASCDIDAGTPVSWHLLEKN</sequence>
<dbReference type="RefSeq" id="WP_091981685.1">
    <property type="nucleotide sequence ID" value="NZ_FOLO01000006.1"/>
</dbReference>
<dbReference type="InterPro" id="IPR051690">
    <property type="entry name" value="PseI-like"/>
</dbReference>
<dbReference type="GO" id="GO:0047444">
    <property type="term" value="F:N-acylneuraminate-9-phosphate synthase activity"/>
    <property type="evidence" value="ECO:0007669"/>
    <property type="project" value="TreeGrafter"/>
</dbReference>
<dbReference type="Pfam" id="PF08666">
    <property type="entry name" value="SAF"/>
    <property type="match status" value="1"/>
</dbReference>
<dbReference type="SMART" id="SM00858">
    <property type="entry name" value="SAF"/>
    <property type="match status" value="1"/>
</dbReference>
<gene>
    <name evidence="2" type="ORF">SAMN02745724_01242</name>
</gene>
<protein>
    <submittedName>
        <fullName evidence="2">N-acetylneuraminate synthase</fullName>
    </submittedName>
</protein>
<dbReference type="InterPro" id="IPR020030">
    <property type="entry name" value="Pseudaminic_synth_PseI"/>
</dbReference>
<evidence type="ECO:0000313" key="2">
    <source>
        <dbReference type="EMBL" id="SFC24412.1"/>
    </source>
</evidence>
<dbReference type="CDD" id="cd11615">
    <property type="entry name" value="SAF_NeuB_like"/>
    <property type="match status" value="1"/>
</dbReference>
<evidence type="ECO:0000259" key="1">
    <source>
        <dbReference type="PROSITE" id="PS50844"/>
    </source>
</evidence>
<dbReference type="PANTHER" id="PTHR42966:SF2">
    <property type="entry name" value="PSEUDAMINIC ACID SYNTHASE"/>
    <property type="match status" value="1"/>
</dbReference>
<dbReference type="SUPFAM" id="SSF51569">
    <property type="entry name" value="Aldolase"/>
    <property type="match status" value="1"/>
</dbReference>
<keyword evidence="3" id="KW-1185">Reference proteome</keyword>
<dbReference type="NCBIfam" id="TIGR03586">
    <property type="entry name" value="PseI"/>
    <property type="match status" value="1"/>
</dbReference>
<dbReference type="SUPFAM" id="SSF51269">
    <property type="entry name" value="AFP III-like domain"/>
    <property type="match status" value="1"/>
</dbReference>
<dbReference type="InterPro" id="IPR013974">
    <property type="entry name" value="SAF"/>
</dbReference>
<dbReference type="PANTHER" id="PTHR42966">
    <property type="entry name" value="N-ACETYLNEURAMINATE SYNTHASE"/>
    <property type="match status" value="1"/>
</dbReference>
<dbReference type="InterPro" id="IPR036732">
    <property type="entry name" value="AFP_Neu5c_C_sf"/>
</dbReference>
<evidence type="ECO:0000313" key="3">
    <source>
        <dbReference type="Proteomes" id="UP000198862"/>
    </source>
</evidence>
<dbReference type="OrthoDB" id="9781701at2"/>
<dbReference type="InterPro" id="IPR013785">
    <property type="entry name" value="Aldolase_TIM"/>
</dbReference>
<proteinExistence type="predicted"/>
<name>A0A1I1HLG7_9GAMM</name>
<dbReference type="EMBL" id="FOLO01000006">
    <property type="protein sequence ID" value="SFC24412.1"/>
    <property type="molecule type" value="Genomic_DNA"/>
</dbReference>
<organism evidence="2 3">
    <name type="scientific">Pseudoalteromonas denitrificans DSM 6059</name>
    <dbReference type="NCBI Taxonomy" id="1123010"/>
    <lineage>
        <taxon>Bacteria</taxon>
        <taxon>Pseudomonadati</taxon>
        <taxon>Pseudomonadota</taxon>
        <taxon>Gammaproteobacteria</taxon>
        <taxon>Alteromonadales</taxon>
        <taxon>Pseudoalteromonadaceae</taxon>
        <taxon>Pseudoalteromonas</taxon>
    </lineage>
</organism>
<dbReference type="GO" id="GO:0016051">
    <property type="term" value="P:carbohydrate biosynthetic process"/>
    <property type="evidence" value="ECO:0007669"/>
    <property type="project" value="InterPro"/>
</dbReference>
<dbReference type="Gene3D" id="3.20.20.70">
    <property type="entry name" value="Aldolase class I"/>
    <property type="match status" value="1"/>
</dbReference>
<dbReference type="Gene3D" id="3.90.1210.10">
    <property type="entry name" value="Antifreeze-like/N-acetylneuraminic acid synthase C-terminal domain"/>
    <property type="match status" value="1"/>
</dbReference>
<feature type="domain" description="AFP-like" evidence="1">
    <location>
        <begin position="293"/>
        <end position="351"/>
    </location>
</feature>
<dbReference type="Pfam" id="PF03102">
    <property type="entry name" value="NeuB"/>
    <property type="match status" value="1"/>
</dbReference>
<dbReference type="Proteomes" id="UP000198862">
    <property type="component" value="Unassembled WGS sequence"/>
</dbReference>
<dbReference type="InterPro" id="IPR006190">
    <property type="entry name" value="SAF_AFP_Neu5Ac"/>
</dbReference>